<sequence length="187" mass="21269">MPPLRTASLATYACGREADDPLSDRIVLFSSPPHLHSLRLSLHSDFPLKRFQLSFSQIRNLELEYIENLPTLLYTLRQSPMLHSCKMSFGDEIMNYEIAGAKVRLPVLEKLDIDFCGFELDDLLLCFVTPALRALRLKIDGGCNSRFLHQMLMESACHDGQDQDVASLDLGDRERRRNPAELFLLCA</sequence>
<dbReference type="SUPFAM" id="SSF52047">
    <property type="entry name" value="RNI-like"/>
    <property type="match status" value="1"/>
</dbReference>
<dbReference type="Proteomes" id="UP000030669">
    <property type="component" value="Unassembled WGS sequence"/>
</dbReference>
<evidence type="ECO:0000313" key="1">
    <source>
        <dbReference type="EMBL" id="EPQ52053.1"/>
    </source>
</evidence>
<dbReference type="EMBL" id="KB469308">
    <property type="protein sequence ID" value="EPQ52053.1"/>
    <property type="molecule type" value="Genomic_DNA"/>
</dbReference>
<name>S7PX39_GLOTA</name>
<dbReference type="RefSeq" id="XP_007869253.1">
    <property type="nucleotide sequence ID" value="XM_007871062.1"/>
</dbReference>
<proteinExistence type="predicted"/>
<reference evidence="1 2" key="1">
    <citation type="journal article" date="2012" name="Science">
        <title>The Paleozoic origin of enzymatic lignin decomposition reconstructed from 31 fungal genomes.</title>
        <authorList>
            <person name="Floudas D."/>
            <person name="Binder M."/>
            <person name="Riley R."/>
            <person name="Barry K."/>
            <person name="Blanchette R.A."/>
            <person name="Henrissat B."/>
            <person name="Martinez A.T."/>
            <person name="Otillar R."/>
            <person name="Spatafora J.W."/>
            <person name="Yadav J.S."/>
            <person name="Aerts A."/>
            <person name="Benoit I."/>
            <person name="Boyd A."/>
            <person name="Carlson A."/>
            <person name="Copeland A."/>
            <person name="Coutinho P.M."/>
            <person name="de Vries R.P."/>
            <person name="Ferreira P."/>
            <person name="Findley K."/>
            <person name="Foster B."/>
            <person name="Gaskell J."/>
            <person name="Glotzer D."/>
            <person name="Gorecki P."/>
            <person name="Heitman J."/>
            <person name="Hesse C."/>
            <person name="Hori C."/>
            <person name="Igarashi K."/>
            <person name="Jurgens J.A."/>
            <person name="Kallen N."/>
            <person name="Kersten P."/>
            <person name="Kohler A."/>
            <person name="Kuees U."/>
            <person name="Kumar T.K.A."/>
            <person name="Kuo A."/>
            <person name="LaButti K."/>
            <person name="Larrondo L.F."/>
            <person name="Lindquist E."/>
            <person name="Ling A."/>
            <person name="Lombard V."/>
            <person name="Lucas S."/>
            <person name="Lundell T."/>
            <person name="Martin R."/>
            <person name="McLaughlin D.J."/>
            <person name="Morgenstern I."/>
            <person name="Morin E."/>
            <person name="Murat C."/>
            <person name="Nagy L.G."/>
            <person name="Nolan M."/>
            <person name="Ohm R.A."/>
            <person name="Patyshakuliyeva A."/>
            <person name="Rokas A."/>
            <person name="Ruiz-Duenas F.J."/>
            <person name="Sabat G."/>
            <person name="Salamov A."/>
            <person name="Samejima M."/>
            <person name="Schmutz J."/>
            <person name="Slot J.C."/>
            <person name="St John F."/>
            <person name="Stenlid J."/>
            <person name="Sun H."/>
            <person name="Sun S."/>
            <person name="Syed K."/>
            <person name="Tsang A."/>
            <person name="Wiebenga A."/>
            <person name="Young D."/>
            <person name="Pisabarro A."/>
            <person name="Eastwood D.C."/>
            <person name="Martin F."/>
            <person name="Cullen D."/>
            <person name="Grigoriev I.V."/>
            <person name="Hibbett D.S."/>
        </authorList>
    </citation>
    <scope>NUCLEOTIDE SEQUENCE [LARGE SCALE GENOMIC DNA]</scope>
    <source>
        <strain evidence="1 2">ATCC 11539</strain>
    </source>
</reference>
<protein>
    <submittedName>
        <fullName evidence="1">Uncharacterized protein</fullName>
    </submittedName>
</protein>
<dbReference type="AlphaFoldDB" id="S7PX39"/>
<dbReference type="GeneID" id="19302444"/>
<gene>
    <name evidence="1" type="ORF">GLOTRDRAFT_132177</name>
</gene>
<dbReference type="HOGENOM" id="CLU_1447842_0_0_1"/>
<accession>S7PX39</accession>
<organism evidence="1 2">
    <name type="scientific">Gloeophyllum trabeum (strain ATCC 11539 / FP-39264 / Madison 617)</name>
    <name type="common">Brown rot fungus</name>
    <dbReference type="NCBI Taxonomy" id="670483"/>
    <lineage>
        <taxon>Eukaryota</taxon>
        <taxon>Fungi</taxon>
        <taxon>Dikarya</taxon>
        <taxon>Basidiomycota</taxon>
        <taxon>Agaricomycotina</taxon>
        <taxon>Agaricomycetes</taxon>
        <taxon>Gloeophyllales</taxon>
        <taxon>Gloeophyllaceae</taxon>
        <taxon>Gloeophyllum</taxon>
    </lineage>
</organism>
<keyword evidence="2" id="KW-1185">Reference proteome</keyword>
<dbReference type="KEGG" id="gtr:GLOTRDRAFT_132177"/>
<evidence type="ECO:0000313" key="2">
    <source>
        <dbReference type="Proteomes" id="UP000030669"/>
    </source>
</evidence>